<feature type="chain" id="PRO_5011957497" evidence="1">
    <location>
        <begin position="29"/>
        <end position="372"/>
    </location>
</feature>
<dbReference type="SUPFAM" id="SSF56281">
    <property type="entry name" value="Metallo-hydrolase/oxidoreductase"/>
    <property type="match status" value="1"/>
</dbReference>
<dbReference type="InterPro" id="IPR001279">
    <property type="entry name" value="Metallo-B-lactamas"/>
</dbReference>
<feature type="domain" description="Metallo-beta-lactamase" evidence="2">
    <location>
        <begin position="111"/>
        <end position="304"/>
    </location>
</feature>
<feature type="signal peptide" evidence="1">
    <location>
        <begin position="1"/>
        <end position="28"/>
    </location>
</feature>
<sequence length="372" mass="41166">MKRATGLMAISLLSGALLMTASCTNRTAMDWQSPQYQDSKFVNRAGQVDSGDGNLGKILKRWLFERRTDPTPADALPIQHPTQAELAATSGDLALRLGHSTILLRLDGDYFLTDPVFVDRASPVQWAGPKRFHAPAMALEELPPIKAVVISHDHYDHLDKATVRQLAQTGTHFYTPLGVGQRLVRWGIDAQQVTEMDWWDSVTLGSTELVATPAQHFSGRSLWDRDSTLWASFAFIGSHSRVFFSGDTGYFDGFAEIGERYGPFDLTLMETGAYDEMWSGIHMSPEESVQAHRDLRGKAMIPIHNGTFDLALHAWYEPMERALAAAESDNQQVLTPVMGQTIQIGQDNLTTAWWRALESEGPELAATAPVAP</sequence>
<name>A0A1M5YH74_9GAMM</name>
<dbReference type="PROSITE" id="PS51257">
    <property type="entry name" value="PROKAR_LIPOPROTEIN"/>
    <property type="match status" value="1"/>
</dbReference>
<dbReference type="STRING" id="299255.SAMN02745129_4232"/>
<dbReference type="RefSeq" id="WP_082766680.1">
    <property type="nucleotide sequence ID" value="NZ_FQXG01000007.1"/>
</dbReference>
<keyword evidence="1" id="KW-0732">Signal</keyword>
<dbReference type="EMBL" id="FQXG01000007">
    <property type="protein sequence ID" value="SHI11239.1"/>
    <property type="molecule type" value="Genomic_DNA"/>
</dbReference>
<evidence type="ECO:0000259" key="2">
    <source>
        <dbReference type="Pfam" id="PF12706"/>
    </source>
</evidence>
<dbReference type="Gene3D" id="3.60.15.10">
    <property type="entry name" value="Ribonuclease Z/Hydroxyacylglutathione hydrolase-like"/>
    <property type="match status" value="1"/>
</dbReference>
<evidence type="ECO:0000256" key="1">
    <source>
        <dbReference type="SAM" id="SignalP"/>
    </source>
</evidence>
<reference evidence="4" key="1">
    <citation type="submission" date="2016-11" db="EMBL/GenBank/DDBJ databases">
        <authorList>
            <person name="Varghese N."/>
            <person name="Submissions S."/>
        </authorList>
    </citation>
    <scope>NUCLEOTIDE SEQUENCE [LARGE SCALE GENOMIC DNA]</scope>
    <source>
        <strain evidence="4">DSM 16917</strain>
    </source>
</reference>
<dbReference type="PANTHER" id="PTHR15032">
    <property type="entry name" value="N-ACYL-PHOSPHATIDYLETHANOLAMINE-HYDROLYZING PHOSPHOLIPASE D"/>
    <property type="match status" value="1"/>
</dbReference>
<evidence type="ECO:0000313" key="3">
    <source>
        <dbReference type="EMBL" id="SHI11239.1"/>
    </source>
</evidence>
<dbReference type="Proteomes" id="UP000184268">
    <property type="component" value="Unassembled WGS sequence"/>
</dbReference>
<protein>
    <submittedName>
        <fullName evidence="3">L-ascorbate metabolism protein UlaG, beta-lactamase superfamily</fullName>
    </submittedName>
</protein>
<accession>A0A1M5YH74</accession>
<keyword evidence="4" id="KW-1185">Reference proteome</keyword>
<gene>
    <name evidence="3" type="ORF">SAMN02745129_4232</name>
</gene>
<dbReference type="Pfam" id="PF12706">
    <property type="entry name" value="Lactamase_B_2"/>
    <property type="match status" value="1"/>
</dbReference>
<dbReference type="PANTHER" id="PTHR15032:SF4">
    <property type="entry name" value="N-ACYL-PHOSPHATIDYLETHANOLAMINE-HYDROLYZING PHOSPHOLIPASE D"/>
    <property type="match status" value="1"/>
</dbReference>
<dbReference type="GO" id="GO:0005737">
    <property type="term" value="C:cytoplasm"/>
    <property type="evidence" value="ECO:0007669"/>
    <property type="project" value="TreeGrafter"/>
</dbReference>
<organism evidence="3 4">
    <name type="scientific">Ferrimonas marina</name>
    <dbReference type="NCBI Taxonomy" id="299255"/>
    <lineage>
        <taxon>Bacteria</taxon>
        <taxon>Pseudomonadati</taxon>
        <taxon>Pseudomonadota</taxon>
        <taxon>Gammaproteobacteria</taxon>
        <taxon>Alteromonadales</taxon>
        <taxon>Ferrimonadaceae</taxon>
        <taxon>Ferrimonas</taxon>
    </lineage>
</organism>
<evidence type="ECO:0000313" key="4">
    <source>
        <dbReference type="Proteomes" id="UP000184268"/>
    </source>
</evidence>
<dbReference type="InterPro" id="IPR036866">
    <property type="entry name" value="RibonucZ/Hydroxyglut_hydro"/>
</dbReference>
<proteinExistence type="predicted"/>
<dbReference type="AlphaFoldDB" id="A0A1M5YH74"/>